<evidence type="ECO:0000313" key="1">
    <source>
        <dbReference type="EMBL" id="KAF5327432.1"/>
    </source>
</evidence>
<keyword evidence="2" id="KW-1185">Reference proteome</keyword>
<comment type="caution">
    <text evidence="1">The sequence shown here is derived from an EMBL/GenBank/DDBJ whole genome shotgun (WGS) entry which is preliminary data.</text>
</comment>
<name>A0A8H5F8H4_9AGAR</name>
<sequence length="63" mass="7136">MKNLRSFSGSPYPPVAVGDVDSVLDRQAQALLSRPQWYIFLVDDVARPSSRLQLMQMLVNQVM</sequence>
<dbReference type="AlphaFoldDB" id="A0A8H5F8H4"/>
<proteinExistence type="predicted"/>
<evidence type="ECO:0000313" key="2">
    <source>
        <dbReference type="Proteomes" id="UP000567179"/>
    </source>
</evidence>
<accession>A0A8H5F8H4</accession>
<dbReference type="Proteomes" id="UP000567179">
    <property type="component" value="Unassembled WGS sequence"/>
</dbReference>
<dbReference type="EMBL" id="JAACJJ010000014">
    <property type="protein sequence ID" value="KAF5327432.1"/>
    <property type="molecule type" value="Genomic_DNA"/>
</dbReference>
<protein>
    <submittedName>
        <fullName evidence="1">Uncharacterized protein</fullName>
    </submittedName>
</protein>
<organism evidence="1 2">
    <name type="scientific">Psilocybe cf. subviscida</name>
    <dbReference type="NCBI Taxonomy" id="2480587"/>
    <lineage>
        <taxon>Eukaryota</taxon>
        <taxon>Fungi</taxon>
        <taxon>Dikarya</taxon>
        <taxon>Basidiomycota</taxon>
        <taxon>Agaricomycotina</taxon>
        <taxon>Agaricomycetes</taxon>
        <taxon>Agaricomycetidae</taxon>
        <taxon>Agaricales</taxon>
        <taxon>Agaricineae</taxon>
        <taxon>Strophariaceae</taxon>
        <taxon>Psilocybe</taxon>
    </lineage>
</organism>
<reference evidence="1 2" key="1">
    <citation type="journal article" date="2020" name="ISME J.">
        <title>Uncovering the hidden diversity of litter-decomposition mechanisms in mushroom-forming fungi.</title>
        <authorList>
            <person name="Floudas D."/>
            <person name="Bentzer J."/>
            <person name="Ahren D."/>
            <person name="Johansson T."/>
            <person name="Persson P."/>
            <person name="Tunlid A."/>
        </authorList>
    </citation>
    <scope>NUCLEOTIDE SEQUENCE [LARGE SCALE GENOMIC DNA]</scope>
    <source>
        <strain evidence="1 2">CBS 101986</strain>
    </source>
</reference>
<gene>
    <name evidence="1" type="ORF">D9619_005111</name>
</gene>